<dbReference type="InterPro" id="IPR028082">
    <property type="entry name" value="Peripla_BP_I"/>
</dbReference>
<evidence type="ECO:0000313" key="5">
    <source>
        <dbReference type="EMBL" id="OUE19601.1"/>
    </source>
</evidence>
<accession>A0A251Y5Q4</accession>
<evidence type="ECO:0000256" key="2">
    <source>
        <dbReference type="ARBA" id="ARBA00023125"/>
    </source>
</evidence>
<dbReference type="Gene3D" id="3.40.50.2300">
    <property type="match status" value="2"/>
</dbReference>
<dbReference type="PROSITE" id="PS50932">
    <property type="entry name" value="HTH_LACI_2"/>
    <property type="match status" value="1"/>
</dbReference>
<feature type="domain" description="HTH lacI-type" evidence="4">
    <location>
        <begin position="36"/>
        <end position="91"/>
    </location>
</feature>
<dbReference type="InterPro" id="IPR046335">
    <property type="entry name" value="LacI/GalR-like_sensor"/>
</dbReference>
<evidence type="ECO:0000256" key="3">
    <source>
        <dbReference type="ARBA" id="ARBA00023163"/>
    </source>
</evidence>
<dbReference type="EMBL" id="MDJY01000058">
    <property type="protein sequence ID" value="OUE19601.1"/>
    <property type="molecule type" value="Genomic_DNA"/>
</dbReference>
<dbReference type="SUPFAM" id="SSF47413">
    <property type="entry name" value="lambda repressor-like DNA-binding domains"/>
    <property type="match status" value="1"/>
</dbReference>
<dbReference type="GO" id="GO:0003700">
    <property type="term" value="F:DNA-binding transcription factor activity"/>
    <property type="evidence" value="ECO:0007669"/>
    <property type="project" value="TreeGrafter"/>
</dbReference>
<dbReference type="InterPro" id="IPR010982">
    <property type="entry name" value="Lambda_DNA-bd_dom_sf"/>
</dbReference>
<evidence type="ECO:0000259" key="4">
    <source>
        <dbReference type="PROSITE" id="PS50932"/>
    </source>
</evidence>
<evidence type="ECO:0000313" key="6">
    <source>
        <dbReference type="Proteomes" id="UP000195011"/>
    </source>
</evidence>
<dbReference type="SUPFAM" id="SSF53822">
    <property type="entry name" value="Periplasmic binding protein-like I"/>
    <property type="match status" value="1"/>
</dbReference>
<dbReference type="GO" id="GO:0000976">
    <property type="term" value="F:transcription cis-regulatory region binding"/>
    <property type="evidence" value="ECO:0007669"/>
    <property type="project" value="TreeGrafter"/>
</dbReference>
<protein>
    <submittedName>
        <fullName evidence="5">HTH-type transcriptional regulator DegA</fullName>
    </submittedName>
</protein>
<keyword evidence="3" id="KW-0804">Transcription</keyword>
<organism evidence="5 6">
    <name type="scientific">Clavibacter michiganensis</name>
    <dbReference type="NCBI Taxonomy" id="28447"/>
    <lineage>
        <taxon>Bacteria</taxon>
        <taxon>Bacillati</taxon>
        <taxon>Actinomycetota</taxon>
        <taxon>Actinomycetes</taxon>
        <taxon>Micrococcales</taxon>
        <taxon>Microbacteriaceae</taxon>
        <taxon>Clavibacter</taxon>
    </lineage>
</organism>
<keyword evidence="1" id="KW-0805">Transcription regulation</keyword>
<evidence type="ECO:0000256" key="1">
    <source>
        <dbReference type="ARBA" id="ARBA00023015"/>
    </source>
</evidence>
<reference evidence="5 6" key="1">
    <citation type="submission" date="2016-08" db="EMBL/GenBank/DDBJ databases">
        <title>Genome sequence of Clavibacter michiganensis spp strain CFBP8017.</title>
        <authorList>
            <person name="Thapa S.P."/>
            <person name="Coaker G."/>
            <person name="Jacques M.-A."/>
        </authorList>
    </citation>
    <scope>NUCLEOTIDE SEQUENCE [LARGE SCALE GENOMIC DNA]</scope>
    <source>
        <strain evidence="5">CFBP8017</strain>
    </source>
</reference>
<dbReference type="Pfam" id="PF00356">
    <property type="entry name" value="LacI"/>
    <property type="match status" value="1"/>
</dbReference>
<comment type="caution">
    <text evidence="5">The sequence shown here is derived from an EMBL/GenBank/DDBJ whole genome shotgun (WGS) entry which is preliminary data.</text>
</comment>
<proteinExistence type="predicted"/>
<dbReference type="Pfam" id="PF13377">
    <property type="entry name" value="Peripla_BP_3"/>
    <property type="match status" value="1"/>
</dbReference>
<dbReference type="CDD" id="cd01392">
    <property type="entry name" value="HTH_LacI"/>
    <property type="match status" value="1"/>
</dbReference>
<name>A0A251Y5Q4_9MICO</name>
<dbReference type="InterPro" id="IPR000843">
    <property type="entry name" value="HTH_LacI"/>
</dbReference>
<dbReference type="Proteomes" id="UP000195011">
    <property type="component" value="Unassembled WGS sequence"/>
</dbReference>
<dbReference type="PANTHER" id="PTHR30146">
    <property type="entry name" value="LACI-RELATED TRANSCRIPTIONAL REPRESSOR"/>
    <property type="match status" value="1"/>
</dbReference>
<dbReference type="AlphaFoldDB" id="A0A251Y5Q4"/>
<dbReference type="PANTHER" id="PTHR30146:SF138">
    <property type="entry name" value="TRANSCRIPTIONAL REGULATORY PROTEIN"/>
    <property type="match status" value="1"/>
</dbReference>
<sequence>MNGTLRSGTPRANVRVGERAVNRVSGMRRNSPRGSVTLADVAALAGVSTSTASLAYRSTGSITPATRARILRAAAELGYAGPDPMARSLKSGRSGIVGVVVAGSIRRAFQNPVALATMAGLSEALDELDVGQLLLPGRREPHVGAAPLLEGMPVDAVVFLTRGEEVDALLPGLRARRIPIVGVEGPHGDGVAVVDIDDARGMGELARHVRGLGHRRVGVLMRTTRIEEDGPPGPVVPVGQGLEEIVNRTIRERLRAARSVFPDAVRVEAGGRDLEAGEAAAGVLLDLPSPPTAILAQNDMLAASALQAAAARGLRVPEDLTVTGFDGADLPWLGRRLTTVEQPLHDRGVHAGRMVGELLAGRAAASVVLPVRLRRGETAAAPA</sequence>
<gene>
    <name evidence="5" type="primary">degA_4</name>
    <name evidence="5" type="ORF">BFL36_12475</name>
</gene>
<dbReference type="SMART" id="SM00354">
    <property type="entry name" value="HTH_LACI"/>
    <property type="match status" value="1"/>
</dbReference>
<dbReference type="Gene3D" id="1.10.260.40">
    <property type="entry name" value="lambda repressor-like DNA-binding domains"/>
    <property type="match status" value="1"/>
</dbReference>
<keyword evidence="2" id="KW-0238">DNA-binding</keyword>